<reference evidence="2" key="1">
    <citation type="submission" date="2020-08" db="EMBL/GenBank/DDBJ databases">
        <title>Multicomponent nature underlies the extraordinary mechanical properties of spider dragline silk.</title>
        <authorList>
            <person name="Kono N."/>
            <person name="Nakamura H."/>
            <person name="Mori M."/>
            <person name="Yoshida Y."/>
            <person name="Ohtoshi R."/>
            <person name="Malay A.D."/>
            <person name="Moran D.A.P."/>
            <person name="Tomita M."/>
            <person name="Numata K."/>
            <person name="Arakawa K."/>
        </authorList>
    </citation>
    <scope>NUCLEOTIDE SEQUENCE</scope>
</reference>
<organism evidence="2 3">
    <name type="scientific">Nephila pilipes</name>
    <name type="common">Giant wood spider</name>
    <name type="synonym">Nephila maculata</name>
    <dbReference type="NCBI Taxonomy" id="299642"/>
    <lineage>
        <taxon>Eukaryota</taxon>
        <taxon>Metazoa</taxon>
        <taxon>Ecdysozoa</taxon>
        <taxon>Arthropoda</taxon>
        <taxon>Chelicerata</taxon>
        <taxon>Arachnida</taxon>
        <taxon>Araneae</taxon>
        <taxon>Araneomorphae</taxon>
        <taxon>Entelegynae</taxon>
        <taxon>Araneoidea</taxon>
        <taxon>Nephilidae</taxon>
        <taxon>Nephila</taxon>
    </lineage>
</organism>
<sequence length="79" mass="9044">MDFWLKTEILRKLSHEYSTDTPAIEEEMGIQTGLSSKDNIKEQMPNADRPKRKHNESNLEFGFTCTGKLEVPVAECILC</sequence>
<comment type="caution">
    <text evidence="2">The sequence shown here is derived from an EMBL/GenBank/DDBJ whole genome shotgun (WGS) entry which is preliminary data.</text>
</comment>
<evidence type="ECO:0000313" key="2">
    <source>
        <dbReference type="EMBL" id="GFT28229.1"/>
    </source>
</evidence>
<evidence type="ECO:0000313" key="3">
    <source>
        <dbReference type="Proteomes" id="UP000887013"/>
    </source>
</evidence>
<dbReference type="EMBL" id="BMAW01060826">
    <property type="protein sequence ID" value="GFT28229.1"/>
    <property type="molecule type" value="Genomic_DNA"/>
</dbReference>
<evidence type="ECO:0000256" key="1">
    <source>
        <dbReference type="SAM" id="MobiDB-lite"/>
    </source>
</evidence>
<gene>
    <name evidence="2" type="ORF">NPIL_101371</name>
</gene>
<accession>A0A8X6TKK3</accession>
<keyword evidence="3" id="KW-1185">Reference proteome</keyword>
<proteinExistence type="predicted"/>
<protein>
    <submittedName>
        <fullName evidence="2">Uncharacterized protein</fullName>
    </submittedName>
</protein>
<dbReference type="Proteomes" id="UP000887013">
    <property type="component" value="Unassembled WGS sequence"/>
</dbReference>
<name>A0A8X6TKK3_NEPPI</name>
<dbReference type="AlphaFoldDB" id="A0A8X6TKK3"/>
<feature type="region of interest" description="Disordered" evidence="1">
    <location>
        <begin position="23"/>
        <end position="55"/>
    </location>
</feature>